<reference evidence="1" key="1">
    <citation type="submission" date="2020-05" db="EMBL/GenBank/DDBJ databases">
        <title>Large-scale comparative analyses of tick genomes elucidate their genetic diversity and vector capacities.</title>
        <authorList>
            <person name="Jia N."/>
            <person name="Wang J."/>
            <person name="Shi W."/>
            <person name="Du L."/>
            <person name="Sun Y."/>
            <person name="Zhan W."/>
            <person name="Jiang J."/>
            <person name="Wang Q."/>
            <person name="Zhang B."/>
            <person name="Ji P."/>
            <person name="Sakyi L.B."/>
            <person name="Cui X."/>
            <person name="Yuan T."/>
            <person name="Jiang B."/>
            <person name="Yang W."/>
            <person name="Lam T.T.-Y."/>
            <person name="Chang Q."/>
            <person name="Ding S."/>
            <person name="Wang X."/>
            <person name="Zhu J."/>
            <person name="Ruan X."/>
            <person name="Zhao L."/>
            <person name="Wei J."/>
            <person name="Que T."/>
            <person name="Du C."/>
            <person name="Cheng J."/>
            <person name="Dai P."/>
            <person name="Han X."/>
            <person name="Huang E."/>
            <person name="Gao Y."/>
            <person name="Liu J."/>
            <person name="Shao H."/>
            <person name="Ye R."/>
            <person name="Li L."/>
            <person name="Wei W."/>
            <person name="Wang X."/>
            <person name="Wang C."/>
            <person name="Yang T."/>
            <person name="Huo Q."/>
            <person name="Li W."/>
            <person name="Guo W."/>
            <person name="Chen H."/>
            <person name="Zhou L."/>
            <person name="Ni X."/>
            <person name="Tian J."/>
            <person name="Zhou Y."/>
            <person name="Sheng Y."/>
            <person name="Liu T."/>
            <person name="Pan Y."/>
            <person name="Xia L."/>
            <person name="Li J."/>
            <person name="Zhao F."/>
            <person name="Cao W."/>
        </authorList>
    </citation>
    <scope>NUCLEOTIDE SEQUENCE</scope>
    <source>
        <strain evidence="1">Dsil-2018</strain>
    </source>
</reference>
<evidence type="ECO:0000313" key="2">
    <source>
        <dbReference type="Proteomes" id="UP000821865"/>
    </source>
</evidence>
<dbReference type="Proteomes" id="UP000821865">
    <property type="component" value="Chromosome 3"/>
</dbReference>
<organism evidence="1 2">
    <name type="scientific">Dermacentor silvarum</name>
    <name type="common">Tick</name>
    <dbReference type="NCBI Taxonomy" id="543639"/>
    <lineage>
        <taxon>Eukaryota</taxon>
        <taxon>Metazoa</taxon>
        <taxon>Ecdysozoa</taxon>
        <taxon>Arthropoda</taxon>
        <taxon>Chelicerata</taxon>
        <taxon>Arachnida</taxon>
        <taxon>Acari</taxon>
        <taxon>Parasitiformes</taxon>
        <taxon>Ixodida</taxon>
        <taxon>Ixodoidea</taxon>
        <taxon>Ixodidae</taxon>
        <taxon>Rhipicephalinae</taxon>
        <taxon>Dermacentor</taxon>
    </lineage>
</organism>
<proteinExistence type="predicted"/>
<keyword evidence="2" id="KW-1185">Reference proteome</keyword>
<comment type="caution">
    <text evidence="1">The sequence shown here is derived from an EMBL/GenBank/DDBJ whole genome shotgun (WGS) entry which is preliminary data.</text>
</comment>
<name>A0ACB8D7J2_DERSI</name>
<accession>A0ACB8D7J2</accession>
<protein>
    <submittedName>
        <fullName evidence="1">Uncharacterized protein</fullName>
    </submittedName>
</protein>
<dbReference type="EMBL" id="CM023472">
    <property type="protein sequence ID" value="KAH7960316.1"/>
    <property type="molecule type" value="Genomic_DNA"/>
</dbReference>
<gene>
    <name evidence="1" type="ORF">HPB49_018621</name>
</gene>
<evidence type="ECO:0000313" key="1">
    <source>
        <dbReference type="EMBL" id="KAH7960316.1"/>
    </source>
</evidence>
<sequence length="247" mass="27566">MGASMMKEGLADERTGMTDREKKLVRSSWQRFCDVNQDYGMLLFMGMFTNHPEYLELFKHFKGRDLRSLHNDPKFRAHASAVGHQLSAMVESLDDPEVLVVLIQKNALSHTTRNVKPTNFEGLFEAVIEEMAASERSLMKTATVSAWEKLFETVNLITRCVYDEVAASSGAAASRDHRQTETSSLKTPKKRISIAPAGQGPLAISSPIYDPDQNPAEAPKETSTKDDAARTDTKAERRKSSSDQKKK</sequence>